<feature type="modified residue" description="N6-(pyridoxal phosphate)lysine" evidence="6">
    <location>
        <position position="225"/>
    </location>
</feature>
<accession>C0GCU0</accession>
<dbReference type="InterPro" id="IPR050106">
    <property type="entry name" value="HistidinolP_aminotransfase"/>
</dbReference>
<dbReference type="Pfam" id="PF00155">
    <property type="entry name" value="Aminotran_1_2"/>
    <property type="match status" value="1"/>
</dbReference>
<keyword evidence="9" id="KW-1185">Reference proteome</keyword>
<feature type="domain" description="Aminotransferase class I/classII large" evidence="7">
    <location>
        <begin position="33"/>
        <end position="358"/>
    </location>
</feature>
<dbReference type="GO" id="GO:0000105">
    <property type="term" value="P:L-histidine biosynthetic process"/>
    <property type="evidence" value="ECO:0007669"/>
    <property type="project" value="UniProtKB-UniRule"/>
</dbReference>
<dbReference type="PANTHER" id="PTHR43643:SF3">
    <property type="entry name" value="HISTIDINOL-PHOSPHATE AMINOTRANSFERASE"/>
    <property type="match status" value="1"/>
</dbReference>
<evidence type="ECO:0000256" key="2">
    <source>
        <dbReference type="ARBA" id="ARBA00011738"/>
    </source>
</evidence>
<keyword evidence="6" id="KW-0028">Amino-acid biosynthesis</keyword>
<dbReference type="InterPro" id="IPR015424">
    <property type="entry name" value="PyrdxlP-dep_Trfase"/>
</dbReference>
<proteinExistence type="inferred from homology"/>
<keyword evidence="3 6" id="KW-0032">Aminotransferase</keyword>
<dbReference type="OrthoDB" id="9813612at2"/>
<dbReference type="HAMAP" id="MF_01023">
    <property type="entry name" value="HisC_aminotrans_2"/>
    <property type="match status" value="1"/>
</dbReference>
<dbReference type="NCBIfam" id="TIGR01141">
    <property type="entry name" value="hisC"/>
    <property type="match status" value="1"/>
</dbReference>
<name>C0GCU0_DETAL</name>
<organism evidence="8 9">
    <name type="scientific">Dethiobacter alkaliphilus AHT 1</name>
    <dbReference type="NCBI Taxonomy" id="555088"/>
    <lineage>
        <taxon>Bacteria</taxon>
        <taxon>Bacillati</taxon>
        <taxon>Bacillota</taxon>
        <taxon>Dethiobacteria</taxon>
        <taxon>Dethiobacterales</taxon>
        <taxon>Dethiobacteraceae</taxon>
        <taxon>Dethiobacter</taxon>
    </lineage>
</organism>
<dbReference type="GO" id="GO:0030170">
    <property type="term" value="F:pyridoxal phosphate binding"/>
    <property type="evidence" value="ECO:0007669"/>
    <property type="project" value="InterPro"/>
</dbReference>
<evidence type="ECO:0000256" key="5">
    <source>
        <dbReference type="ARBA" id="ARBA00022898"/>
    </source>
</evidence>
<evidence type="ECO:0000259" key="7">
    <source>
        <dbReference type="Pfam" id="PF00155"/>
    </source>
</evidence>
<dbReference type="eggNOG" id="COG0079">
    <property type="taxonomic scope" value="Bacteria"/>
</dbReference>
<comment type="caution">
    <text evidence="8">The sequence shown here is derived from an EMBL/GenBank/DDBJ whole genome shotgun (WGS) entry which is preliminary data.</text>
</comment>
<dbReference type="STRING" id="555088.DealDRAFT_0299"/>
<dbReference type="GO" id="GO:0004400">
    <property type="term" value="F:histidinol-phosphate transaminase activity"/>
    <property type="evidence" value="ECO:0007669"/>
    <property type="project" value="UniProtKB-UniRule"/>
</dbReference>
<sequence length="369" mass="41100">MVKQLHRQQIMEIKPYVPGKPVEEVERELGISDVIKLASNENPLGPAPASLKVMQELINKVATYPDGNCYYLKNSLAEKLNLTFSHLVVGNGSDEVIKLIAEAFLDEGDEIIMANPSFSEYDFAAKIMGARTVMVPTKDLTHDLEAMAAAVTENTKLVFVCNPNNPTGTMVGKKEVEAFLDKLPQGVITIFDEAYFEYVLAEDYPDTLEFVRQERDVIVLRTFSKIYGLAGLRIGYGVAKPELIGLISRVKEPFNVNLIAQGAALAALEDVDHVKNSVAMNEEGKKYLYEEFERMNLPYQPTHANFIWVQIKADCQKAFAKLMRLGVIVRTGDIFGAPDVVRVTVGTSEQNKRFIEALEKVLTEEGVFS</sequence>
<dbReference type="UniPathway" id="UPA00031">
    <property type="reaction ID" value="UER00012"/>
</dbReference>
<comment type="catalytic activity">
    <reaction evidence="6">
        <text>L-histidinol phosphate + 2-oxoglutarate = 3-(imidazol-4-yl)-2-oxopropyl phosphate + L-glutamate</text>
        <dbReference type="Rhea" id="RHEA:23744"/>
        <dbReference type="ChEBI" id="CHEBI:16810"/>
        <dbReference type="ChEBI" id="CHEBI:29985"/>
        <dbReference type="ChEBI" id="CHEBI:57766"/>
        <dbReference type="ChEBI" id="CHEBI:57980"/>
        <dbReference type="EC" id="2.6.1.9"/>
    </reaction>
</comment>
<dbReference type="EMBL" id="ACJM01000001">
    <property type="protein sequence ID" value="EEG79025.1"/>
    <property type="molecule type" value="Genomic_DNA"/>
</dbReference>
<dbReference type="InterPro" id="IPR015421">
    <property type="entry name" value="PyrdxlP-dep_Trfase_major"/>
</dbReference>
<dbReference type="EC" id="2.6.1.9" evidence="6"/>
<dbReference type="RefSeq" id="WP_008514176.1">
    <property type="nucleotide sequence ID" value="NZ_ACJM01000001.1"/>
</dbReference>
<comment type="similarity">
    <text evidence="6">Belongs to the class-II pyridoxal-phosphate-dependent aminotransferase family. Histidinol-phosphate aminotransferase subfamily.</text>
</comment>
<evidence type="ECO:0000313" key="8">
    <source>
        <dbReference type="EMBL" id="EEG79025.1"/>
    </source>
</evidence>
<dbReference type="Gene3D" id="3.40.640.10">
    <property type="entry name" value="Type I PLP-dependent aspartate aminotransferase-like (Major domain)"/>
    <property type="match status" value="1"/>
</dbReference>
<protein>
    <recommendedName>
        <fullName evidence="6">Histidinol-phosphate aminotransferase</fullName>
        <ecNumber evidence="6">2.6.1.9</ecNumber>
    </recommendedName>
    <alternativeName>
        <fullName evidence="6">Imidazole acetol-phosphate transaminase</fullName>
    </alternativeName>
</protein>
<dbReference type="InterPro" id="IPR004839">
    <property type="entry name" value="Aminotransferase_I/II_large"/>
</dbReference>
<evidence type="ECO:0000313" key="9">
    <source>
        <dbReference type="Proteomes" id="UP000006443"/>
    </source>
</evidence>
<dbReference type="SUPFAM" id="SSF53383">
    <property type="entry name" value="PLP-dependent transferases"/>
    <property type="match status" value="1"/>
</dbReference>
<comment type="pathway">
    <text evidence="6">Amino-acid biosynthesis; L-histidine biosynthesis; L-histidine from 5-phospho-alpha-D-ribose 1-diphosphate: step 7/9.</text>
</comment>
<keyword evidence="4 6" id="KW-0808">Transferase</keyword>
<dbReference type="Proteomes" id="UP000006443">
    <property type="component" value="Unassembled WGS sequence"/>
</dbReference>
<dbReference type="InterPro" id="IPR005861">
    <property type="entry name" value="HisP_aminotrans"/>
</dbReference>
<comment type="cofactor">
    <cofactor evidence="1 6">
        <name>pyridoxal 5'-phosphate</name>
        <dbReference type="ChEBI" id="CHEBI:597326"/>
    </cofactor>
</comment>
<evidence type="ECO:0000256" key="4">
    <source>
        <dbReference type="ARBA" id="ARBA00022679"/>
    </source>
</evidence>
<dbReference type="AlphaFoldDB" id="C0GCU0"/>
<evidence type="ECO:0000256" key="6">
    <source>
        <dbReference type="HAMAP-Rule" id="MF_01023"/>
    </source>
</evidence>
<dbReference type="PANTHER" id="PTHR43643">
    <property type="entry name" value="HISTIDINOL-PHOSPHATE AMINOTRANSFERASE 2"/>
    <property type="match status" value="1"/>
</dbReference>
<keyword evidence="6" id="KW-0368">Histidine biosynthesis</keyword>
<dbReference type="CDD" id="cd00609">
    <property type="entry name" value="AAT_like"/>
    <property type="match status" value="1"/>
</dbReference>
<gene>
    <name evidence="6" type="primary">hisC</name>
    <name evidence="8" type="ORF">DealDRAFT_0299</name>
</gene>
<reference evidence="8 9" key="1">
    <citation type="submission" date="2009-02" db="EMBL/GenBank/DDBJ databases">
        <title>Sequencing of the draft genome and assembly of Dethiobacter alkaliphilus AHT 1.</title>
        <authorList>
            <consortium name="US DOE Joint Genome Institute (JGI-PGF)"/>
            <person name="Lucas S."/>
            <person name="Copeland A."/>
            <person name="Lapidus A."/>
            <person name="Glavina del Rio T."/>
            <person name="Dalin E."/>
            <person name="Tice H."/>
            <person name="Bruce D."/>
            <person name="Goodwin L."/>
            <person name="Pitluck S."/>
            <person name="Larimer F."/>
            <person name="Land M.L."/>
            <person name="Hauser L."/>
            <person name="Muyzer G."/>
        </authorList>
    </citation>
    <scope>NUCLEOTIDE SEQUENCE [LARGE SCALE GENOMIC DNA]</scope>
    <source>
        <strain evidence="8 9">AHT 1</strain>
    </source>
</reference>
<evidence type="ECO:0000256" key="3">
    <source>
        <dbReference type="ARBA" id="ARBA00022576"/>
    </source>
</evidence>
<comment type="subunit">
    <text evidence="2 6">Homodimer.</text>
</comment>
<keyword evidence="5 6" id="KW-0663">Pyridoxal phosphate</keyword>
<evidence type="ECO:0000256" key="1">
    <source>
        <dbReference type="ARBA" id="ARBA00001933"/>
    </source>
</evidence>
<dbReference type="Gene3D" id="3.90.1150.10">
    <property type="entry name" value="Aspartate Aminotransferase, domain 1"/>
    <property type="match status" value="1"/>
</dbReference>
<dbReference type="InterPro" id="IPR015422">
    <property type="entry name" value="PyrdxlP-dep_Trfase_small"/>
</dbReference>